<keyword evidence="6" id="KW-0489">Methyltransferase</keyword>
<feature type="transmembrane region" description="Helical" evidence="5">
    <location>
        <begin position="12"/>
        <end position="31"/>
    </location>
</feature>
<sequence length="206" mass="23258">MSLIERIIGSERFNVYGGLLLAVLWGGFSYAHFSKFQVNHDPTLLLVIFSETLTAVIFIIRAVPKTVSLLAFDWLVALGGSFVPFLLRPTEWGVLPEAVVLVWLGTVLQIISLLSLNRSFALVAAKRDIKTRGMYRYVRHPIYASYVVLFAGYVLSNTSVANGLIYALLLVLLACRIAREERHLGADPVYREYMLAVRYRLIPYVF</sequence>
<dbReference type="GO" id="GO:0008168">
    <property type="term" value="F:methyltransferase activity"/>
    <property type="evidence" value="ECO:0007669"/>
    <property type="project" value="UniProtKB-KW"/>
</dbReference>
<dbReference type="InterPro" id="IPR007318">
    <property type="entry name" value="Phopholipid_MeTrfase"/>
</dbReference>
<reference evidence="6 7" key="1">
    <citation type="submission" date="2023-01" db="EMBL/GenBank/DDBJ databases">
        <title>Novel species of the genus Vogesella isolated from rivers.</title>
        <authorList>
            <person name="Lu H."/>
        </authorList>
    </citation>
    <scope>NUCLEOTIDE SEQUENCE [LARGE SCALE GENOMIC DNA]</scope>
    <source>
        <strain evidence="6 7">LYT5W</strain>
    </source>
</reference>
<evidence type="ECO:0000256" key="2">
    <source>
        <dbReference type="ARBA" id="ARBA00022692"/>
    </source>
</evidence>
<keyword evidence="7" id="KW-1185">Reference proteome</keyword>
<dbReference type="Proteomes" id="UP001222030">
    <property type="component" value="Unassembled WGS sequence"/>
</dbReference>
<evidence type="ECO:0000256" key="3">
    <source>
        <dbReference type="ARBA" id="ARBA00022989"/>
    </source>
</evidence>
<dbReference type="RefSeq" id="WP_272770695.1">
    <property type="nucleotide sequence ID" value="NZ_JAQQLE010000002.1"/>
</dbReference>
<comment type="subcellular location">
    <subcellularLocation>
        <location evidence="1">Endomembrane system</location>
        <topology evidence="1">Multi-pass membrane protein</topology>
    </subcellularLocation>
</comment>
<feature type="transmembrane region" description="Helical" evidence="5">
    <location>
        <begin position="137"/>
        <end position="155"/>
    </location>
</feature>
<evidence type="ECO:0000256" key="5">
    <source>
        <dbReference type="SAM" id="Phobius"/>
    </source>
</evidence>
<keyword evidence="2 5" id="KW-0812">Transmembrane</keyword>
<name>A0ABT5IKH1_9NEIS</name>
<protein>
    <submittedName>
        <fullName evidence="6">Methyltransferase</fullName>
    </submittedName>
</protein>
<evidence type="ECO:0000256" key="4">
    <source>
        <dbReference type="ARBA" id="ARBA00023136"/>
    </source>
</evidence>
<dbReference type="PANTHER" id="PTHR43847">
    <property type="entry name" value="BLL3993 PROTEIN"/>
    <property type="match status" value="1"/>
</dbReference>
<dbReference type="GO" id="GO:0032259">
    <property type="term" value="P:methylation"/>
    <property type="evidence" value="ECO:0007669"/>
    <property type="project" value="UniProtKB-KW"/>
</dbReference>
<accession>A0ABT5IKH1</accession>
<organism evidence="6 7">
    <name type="scientific">Vogesella margarita</name>
    <dbReference type="NCBI Taxonomy" id="2984199"/>
    <lineage>
        <taxon>Bacteria</taxon>
        <taxon>Pseudomonadati</taxon>
        <taxon>Pseudomonadota</taxon>
        <taxon>Betaproteobacteria</taxon>
        <taxon>Neisseriales</taxon>
        <taxon>Chromobacteriaceae</taxon>
        <taxon>Vogesella</taxon>
    </lineage>
</organism>
<keyword evidence="4 5" id="KW-0472">Membrane</keyword>
<dbReference type="EMBL" id="JAQQLE010000002">
    <property type="protein sequence ID" value="MDC7713012.1"/>
    <property type="molecule type" value="Genomic_DNA"/>
</dbReference>
<dbReference type="Pfam" id="PF04191">
    <property type="entry name" value="PEMT"/>
    <property type="match status" value="1"/>
</dbReference>
<feature type="transmembrane region" description="Helical" evidence="5">
    <location>
        <begin position="43"/>
        <end position="60"/>
    </location>
</feature>
<dbReference type="InterPro" id="IPR052527">
    <property type="entry name" value="Metal_cation-efflux_comp"/>
</dbReference>
<dbReference type="PANTHER" id="PTHR43847:SF1">
    <property type="entry name" value="BLL3993 PROTEIN"/>
    <property type="match status" value="1"/>
</dbReference>
<evidence type="ECO:0000313" key="6">
    <source>
        <dbReference type="EMBL" id="MDC7713012.1"/>
    </source>
</evidence>
<evidence type="ECO:0000313" key="7">
    <source>
        <dbReference type="Proteomes" id="UP001222030"/>
    </source>
</evidence>
<dbReference type="Gene3D" id="1.20.120.1630">
    <property type="match status" value="1"/>
</dbReference>
<gene>
    <name evidence="6" type="ORF">PQU96_02530</name>
</gene>
<feature type="transmembrane region" description="Helical" evidence="5">
    <location>
        <begin position="67"/>
        <end position="86"/>
    </location>
</feature>
<evidence type="ECO:0000256" key="1">
    <source>
        <dbReference type="ARBA" id="ARBA00004127"/>
    </source>
</evidence>
<proteinExistence type="predicted"/>
<feature type="transmembrane region" description="Helical" evidence="5">
    <location>
        <begin position="98"/>
        <end position="116"/>
    </location>
</feature>
<keyword evidence="6" id="KW-0808">Transferase</keyword>
<comment type="caution">
    <text evidence="6">The sequence shown here is derived from an EMBL/GenBank/DDBJ whole genome shotgun (WGS) entry which is preliminary data.</text>
</comment>
<keyword evidence="3 5" id="KW-1133">Transmembrane helix</keyword>